<protein>
    <recommendedName>
        <fullName evidence="2">GATOR complex protein NPRL3</fullName>
    </recommendedName>
    <alternativeName>
        <fullName evidence="2">Nitrogen permease regulator 3-like protein</fullName>
    </alternativeName>
</protein>
<dbReference type="EMBL" id="OA882478">
    <property type="protein sequence ID" value="CAD7275566.1"/>
    <property type="molecule type" value="Genomic_DNA"/>
</dbReference>
<sequence>MPIQRGGKMTDSLYSAEDASPSMAVLNDPLCIFLVKDGSKGDKLMFRYPVPVRESGDVGSHKSTQKNVYSVNPTEDVYQNKPLVSSSIENSTIRGFDDKVLSNLFSAKKALWGERLEVKINDVRFISHPTTLVLTKEEQMYRAPGGSSSFSLFNVVIALRAKASHWVVENYHELCRRLSVALKHEELRCGYLSREMKIMQEIDDQYATEAEKNPDVVHSPGEVVECLESISSYHGFLLLSKHLPETWRHKEDMSEGSDDGSSEKFPYSYSSREHSERLLGDELPLGASPVLHKILEVLTPFKSMAQIAADADVALNTIFRVCCQMVYWGKALIIYPVCESNVYILTPDAPVHKAALQEEFAKTFPGVTFAEAAAEFSFPTSLSQKQSPLICSEQKDDVDIVVWLLQKRLLMQLHIYLYFLPSGRPRKPRASSVRRSSYVMSTRSRQSTPDGELWLYAGDDIPEDFDEEEECEEEDEVKRQKSKEALESLRMLLPELRGWEMRAILKCPASLEPADLKLFARLFPYFNGMHHLEDIMYKANVQRSLLIELTEKFQNVLLTCQNEDPRLSAFYKHEHASSRVIAPSS</sequence>
<dbReference type="Pfam" id="PF24064">
    <property type="entry name" value="HTH_NPRL3"/>
    <property type="match status" value="1"/>
</dbReference>
<dbReference type="GO" id="GO:1904262">
    <property type="term" value="P:negative regulation of TORC1 signaling"/>
    <property type="evidence" value="ECO:0007669"/>
    <property type="project" value="TreeGrafter"/>
</dbReference>
<evidence type="ECO:0000259" key="3">
    <source>
        <dbReference type="Pfam" id="PF24064"/>
    </source>
</evidence>
<dbReference type="GO" id="GO:0034198">
    <property type="term" value="P:cellular response to amino acid starvation"/>
    <property type="evidence" value="ECO:0007669"/>
    <property type="project" value="UniProtKB-UniRule"/>
</dbReference>
<comment type="similarity">
    <text evidence="1 2">Belongs to the NPR3 family.</text>
</comment>
<reference evidence="4" key="1">
    <citation type="submission" date="2020-11" db="EMBL/GenBank/DDBJ databases">
        <authorList>
            <person name="Tran Van P."/>
        </authorList>
    </citation>
    <scope>NUCLEOTIDE SEQUENCE</scope>
</reference>
<keyword evidence="5" id="KW-1185">Reference proteome</keyword>
<keyword evidence="2" id="KW-0732">Signal</keyword>
<evidence type="ECO:0000313" key="5">
    <source>
        <dbReference type="Proteomes" id="UP000678499"/>
    </source>
</evidence>
<organism evidence="4">
    <name type="scientific">Notodromas monacha</name>
    <dbReference type="NCBI Taxonomy" id="399045"/>
    <lineage>
        <taxon>Eukaryota</taxon>
        <taxon>Metazoa</taxon>
        <taxon>Ecdysozoa</taxon>
        <taxon>Arthropoda</taxon>
        <taxon>Crustacea</taxon>
        <taxon>Oligostraca</taxon>
        <taxon>Ostracoda</taxon>
        <taxon>Podocopa</taxon>
        <taxon>Podocopida</taxon>
        <taxon>Cypridocopina</taxon>
        <taxon>Cypridoidea</taxon>
        <taxon>Cyprididae</taxon>
        <taxon>Notodromas</taxon>
    </lineage>
</organism>
<comment type="function">
    <text evidence="2">As a component of the GATOR1 complex functions as an inhibitor of the amino acid-sensing branch of the TORC1 pathway.</text>
</comment>
<proteinExistence type="inferred from homology"/>
<dbReference type="Pfam" id="PF03666">
    <property type="entry name" value="NPR3"/>
    <property type="match status" value="1"/>
</dbReference>
<dbReference type="GO" id="GO:0010508">
    <property type="term" value="P:positive regulation of autophagy"/>
    <property type="evidence" value="ECO:0007669"/>
    <property type="project" value="TreeGrafter"/>
</dbReference>
<evidence type="ECO:0000256" key="1">
    <source>
        <dbReference type="ARBA" id="ARBA00010546"/>
    </source>
</evidence>
<evidence type="ECO:0000256" key="2">
    <source>
        <dbReference type="RuleBase" id="RU368069"/>
    </source>
</evidence>
<gene>
    <name evidence="4" type="ORF">NMOB1V02_LOCUS3357</name>
</gene>
<dbReference type="GO" id="GO:0005764">
    <property type="term" value="C:lysosome"/>
    <property type="evidence" value="ECO:0007669"/>
    <property type="project" value="UniProtKB-SubCell"/>
</dbReference>
<dbReference type="PANTHER" id="PTHR13153">
    <property type="entry name" value="CGTHBA PROTEIN -14 GENE PROTEIN"/>
    <property type="match status" value="1"/>
</dbReference>
<dbReference type="InterPro" id="IPR056603">
    <property type="entry name" value="HTH_NPRL3"/>
</dbReference>
<dbReference type="EMBL" id="CAJPEX010000441">
    <property type="protein sequence ID" value="CAG0915718.1"/>
    <property type="molecule type" value="Genomic_DNA"/>
</dbReference>
<dbReference type="Proteomes" id="UP000678499">
    <property type="component" value="Unassembled WGS sequence"/>
</dbReference>
<name>A0A7R9GAX5_9CRUS</name>
<dbReference type="PANTHER" id="PTHR13153:SF5">
    <property type="entry name" value="GATOR COMPLEX PROTEIN NPRL3"/>
    <property type="match status" value="1"/>
</dbReference>
<dbReference type="AlphaFoldDB" id="A0A7R9GAX5"/>
<keyword evidence="2" id="KW-0458">Lysosome</keyword>
<dbReference type="OrthoDB" id="18648at2759"/>
<dbReference type="GO" id="GO:1990130">
    <property type="term" value="C:GATOR1 complex"/>
    <property type="evidence" value="ECO:0007669"/>
    <property type="project" value="UniProtKB-UniRule"/>
</dbReference>
<accession>A0A7R9GAX5</accession>
<feature type="domain" description="GATOR1 complex protein NPRL3 C-terminal HTH" evidence="3">
    <location>
        <begin position="500"/>
        <end position="557"/>
    </location>
</feature>
<evidence type="ECO:0000313" key="4">
    <source>
        <dbReference type="EMBL" id="CAD7275566.1"/>
    </source>
</evidence>
<dbReference type="InterPro" id="IPR005365">
    <property type="entry name" value="Npr3"/>
</dbReference>
<dbReference type="GO" id="GO:0038202">
    <property type="term" value="P:TORC1 signaling"/>
    <property type="evidence" value="ECO:0007669"/>
    <property type="project" value="TreeGrafter"/>
</dbReference>
<comment type="subcellular location">
    <subcellularLocation>
        <location evidence="2">Lysosome</location>
    </subcellularLocation>
</comment>